<organism evidence="2">
    <name type="scientific">Tanacetum cinerariifolium</name>
    <name type="common">Dalmatian daisy</name>
    <name type="synonym">Chrysanthemum cinerariifolium</name>
    <dbReference type="NCBI Taxonomy" id="118510"/>
    <lineage>
        <taxon>Eukaryota</taxon>
        <taxon>Viridiplantae</taxon>
        <taxon>Streptophyta</taxon>
        <taxon>Embryophyta</taxon>
        <taxon>Tracheophyta</taxon>
        <taxon>Spermatophyta</taxon>
        <taxon>Magnoliopsida</taxon>
        <taxon>eudicotyledons</taxon>
        <taxon>Gunneridae</taxon>
        <taxon>Pentapetalae</taxon>
        <taxon>asterids</taxon>
        <taxon>campanulids</taxon>
        <taxon>Asterales</taxon>
        <taxon>Asteraceae</taxon>
        <taxon>Asteroideae</taxon>
        <taxon>Anthemideae</taxon>
        <taxon>Anthemidinae</taxon>
        <taxon>Tanacetum</taxon>
    </lineage>
</organism>
<sequence length="98" mass="11981">MNTFLKTMTKAIEMMKQEERGQASNSRQLIYHEHDDVKEHFMCDYFGEHPKYLEWEFRRCYRMNRKLFLEIVEGYSISEDPEEEPIEEEPLEEPKEEG</sequence>
<evidence type="ECO:0000256" key="1">
    <source>
        <dbReference type="SAM" id="MobiDB-lite"/>
    </source>
</evidence>
<feature type="compositionally biased region" description="Acidic residues" evidence="1">
    <location>
        <begin position="79"/>
        <end position="98"/>
    </location>
</feature>
<reference evidence="2" key="1">
    <citation type="journal article" date="2019" name="Sci. Rep.">
        <title>Draft genome of Tanacetum cinerariifolium, the natural source of mosquito coil.</title>
        <authorList>
            <person name="Yamashiro T."/>
            <person name="Shiraishi A."/>
            <person name="Satake H."/>
            <person name="Nakayama K."/>
        </authorList>
    </citation>
    <scope>NUCLEOTIDE SEQUENCE</scope>
</reference>
<name>A0A6L2K9V7_TANCI</name>
<proteinExistence type="predicted"/>
<gene>
    <name evidence="2" type="ORF">Tci_017478</name>
</gene>
<dbReference type="PANTHER" id="PTHR47150:SF6">
    <property type="entry name" value="OS01G0872900 PROTEIN"/>
    <property type="match status" value="1"/>
</dbReference>
<dbReference type="EMBL" id="BKCJ010001993">
    <property type="protein sequence ID" value="GEU45500.1"/>
    <property type="molecule type" value="Genomic_DNA"/>
</dbReference>
<accession>A0A6L2K9V7</accession>
<comment type="caution">
    <text evidence="2">The sequence shown here is derived from an EMBL/GenBank/DDBJ whole genome shotgun (WGS) entry which is preliminary data.</text>
</comment>
<dbReference type="PANTHER" id="PTHR47150">
    <property type="entry name" value="OS12G0169200 PROTEIN"/>
    <property type="match status" value="1"/>
</dbReference>
<protein>
    <submittedName>
        <fullName evidence="2">Uncharacterized protein</fullName>
    </submittedName>
</protein>
<evidence type="ECO:0000313" key="2">
    <source>
        <dbReference type="EMBL" id="GEU45500.1"/>
    </source>
</evidence>
<dbReference type="AlphaFoldDB" id="A0A6L2K9V7"/>
<feature type="region of interest" description="Disordered" evidence="1">
    <location>
        <begin position="78"/>
        <end position="98"/>
    </location>
</feature>